<evidence type="ECO:0000256" key="1">
    <source>
        <dbReference type="ARBA" id="ARBA00004273"/>
    </source>
</evidence>
<evidence type="ECO:0000313" key="10">
    <source>
        <dbReference type="EMBL" id="UYV78073.1"/>
    </source>
</evidence>
<dbReference type="Pfam" id="PF05511">
    <property type="entry name" value="ATP-synt_F6"/>
    <property type="match status" value="1"/>
</dbReference>
<keyword evidence="11" id="KW-1185">Reference proteome</keyword>
<evidence type="ECO:0000256" key="6">
    <source>
        <dbReference type="ARBA" id="ARBA00022792"/>
    </source>
</evidence>
<keyword evidence="8" id="KW-0496">Mitochondrion</keyword>
<dbReference type="EMBL" id="CP092878">
    <property type="protein sequence ID" value="UYV78073.1"/>
    <property type="molecule type" value="Genomic_DNA"/>
</dbReference>
<dbReference type="InterPro" id="IPR036204">
    <property type="entry name" value="ATP_synth_f6_sf_mt"/>
</dbReference>
<sequence>MNFLRSPQLLQSTGTQLSFAVRRNLGVSAIIFQKVQDPFRKSFLIKSGSNTQKSKSQAGGVVETIEEYRNKLNAEILRIKTQYTQGAKDMNKLPTYAFKDPIIDNPSMEAK</sequence>
<keyword evidence="9" id="KW-0472">Membrane</keyword>
<organism evidence="10 11">
    <name type="scientific">Cordylochernes scorpioides</name>
    <dbReference type="NCBI Taxonomy" id="51811"/>
    <lineage>
        <taxon>Eukaryota</taxon>
        <taxon>Metazoa</taxon>
        <taxon>Ecdysozoa</taxon>
        <taxon>Arthropoda</taxon>
        <taxon>Chelicerata</taxon>
        <taxon>Arachnida</taxon>
        <taxon>Pseudoscorpiones</taxon>
        <taxon>Cheliferoidea</taxon>
        <taxon>Chernetidae</taxon>
        <taxon>Cordylochernes</taxon>
    </lineage>
</organism>
<gene>
    <name evidence="10" type="ORF">LAZ67_16000020</name>
</gene>
<evidence type="ECO:0000256" key="8">
    <source>
        <dbReference type="ARBA" id="ARBA00023128"/>
    </source>
</evidence>
<evidence type="ECO:0000256" key="5">
    <source>
        <dbReference type="ARBA" id="ARBA00022781"/>
    </source>
</evidence>
<comment type="subcellular location">
    <subcellularLocation>
        <location evidence="1">Mitochondrion inner membrane</location>
    </subcellularLocation>
</comment>
<comment type="similarity">
    <text evidence="2">Belongs to the eukaryotic ATPase subunit F6 family.</text>
</comment>
<protein>
    <submittedName>
        <fullName evidence="10">ATP5J</fullName>
    </submittedName>
</protein>
<dbReference type="Proteomes" id="UP001235939">
    <property type="component" value="Chromosome 16"/>
</dbReference>
<keyword evidence="3" id="KW-0813">Transport</keyword>
<name>A0ABY6LDT8_9ARAC</name>
<dbReference type="Gene3D" id="1.10.246.110">
    <property type="entry name" value="Mitochondrial ATP synthase-coupling factor 6"/>
    <property type="match status" value="1"/>
</dbReference>
<evidence type="ECO:0000256" key="7">
    <source>
        <dbReference type="ARBA" id="ARBA00023065"/>
    </source>
</evidence>
<evidence type="ECO:0000256" key="4">
    <source>
        <dbReference type="ARBA" id="ARBA00022547"/>
    </source>
</evidence>
<evidence type="ECO:0000256" key="9">
    <source>
        <dbReference type="ARBA" id="ARBA00023136"/>
    </source>
</evidence>
<accession>A0ABY6LDT8</accession>
<dbReference type="PANTHER" id="PTHR12441">
    <property type="entry name" value="ATP SYNTHASE COUPLING FACTOR 6, MITOCHONDRIAL"/>
    <property type="match status" value="1"/>
</dbReference>
<keyword evidence="7" id="KW-0406">Ion transport</keyword>
<evidence type="ECO:0000313" key="11">
    <source>
        <dbReference type="Proteomes" id="UP001235939"/>
    </source>
</evidence>
<keyword evidence="5" id="KW-0375">Hydrogen ion transport</keyword>
<dbReference type="InterPro" id="IPR008387">
    <property type="entry name" value="ATP_synth_f6_mt"/>
</dbReference>
<keyword evidence="6" id="KW-0999">Mitochondrion inner membrane</keyword>
<dbReference type="PANTHER" id="PTHR12441:SF10">
    <property type="entry name" value="ATP SYNTHASE-COUPLING FACTOR 6, MITOCHONDRIAL"/>
    <property type="match status" value="1"/>
</dbReference>
<reference evidence="10 11" key="1">
    <citation type="submission" date="2022-01" db="EMBL/GenBank/DDBJ databases">
        <title>A chromosomal length assembly of Cordylochernes scorpioides.</title>
        <authorList>
            <person name="Zeh D."/>
            <person name="Zeh J."/>
        </authorList>
    </citation>
    <scope>NUCLEOTIDE SEQUENCE [LARGE SCALE GENOMIC DNA]</scope>
    <source>
        <strain evidence="10">IN4F17</strain>
        <tissue evidence="10">Whole Body</tissue>
    </source>
</reference>
<keyword evidence="4" id="KW-0138">CF(0)</keyword>
<evidence type="ECO:0000256" key="2">
    <source>
        <dbReference type="ARBA" id="ARBA00007346"/>
    </source>
</evidence>
<evidence type="ECO:0000256" key="3">
    <source>
        <dbReference type="ARBA" id="ARBA00022448"/>
    </source>
</evidence>
<dbReference type="SUPFAM" id="SSF111357">
    <property type="entry name" value="Mitochondrial ATP synthase coupling factor 6"/>
    <property type="match status" value="1"/>
</dbReference>
<proteinExistence type="inferred from homology"/>